<dbReference type="AlphaFoldDB" id="A0A6M4H201"/>
<dbReference type="InterPro" id="IPR051010">
    <property type="entry name" value="BCAA_transport"/>
</dbReference>
<accession>A0A6M4H201</accession>
<proteinExistence type="inferred from homology"/>
<organism evidence="5 6">
    <name type="scientific">Usitatibacter palustris</name>
    <dbReference type="NCBI Taxonomy" id="2732487"/>
    <lineage>
        <taxon>Bacteria</taxon>
        <taxon>Pseudomonadati</taxon>
        <taxon>Pseudomonadota</taxon>
        <taxon>Betaproteobacteria</taxon>
        <taxon>Nitrosomonadales</taxon>
        <taxon>Usitatibacteraceae</taxon>
        <taxon>Usitatibacter</taxon>
    </lineage>
</organism>
<gene>
    <name evidence="5" type="primary">braC_1</name>
    <name evidence="5" type="ORF">DSM104440_00145</name>
</gene>
<evidence type="ECO:0000259" key="4">
    <source>
        <dbReference type="Pfam" id="PF13458"/>
    </source>
</evidence>
<evidence type="ECO:0000256" key="2">
    <source>
        <dbReference type="ARBA" id="ARBA00022729"/>
    </source>
</evidence>
<evidence type="ECO:0000256" key="1">
    <source>
        <dbReference type="ARBA" id="ARBA00010062"/>
    </source>
</evidence>
<reference evidence="5 6" key="1">
    <citation type="submission" date="2020-04" db="EMBL/GenBank/DDBJ databases">
        <title>Usitatibacter rugosus gen. nov., sp. nov. and Usitatibacter palustris sp. nov., novel members of Usitatibacteraceae fam. nov. within the order Nitrosomonadales isolated from soil.</title>
        <authorList>
            <person name="Huber K.J."/>
            <person name="Neumann-Schaal M."/>
            <person name="Geppert A."/>
            <person name="Luckner M."/>
            <person name="Wanner G."/>
            <person name="Overmann J."/>
        </authorList>
    </citation>
    <scope>NUCLEOTIDE SEQUENCE [LARGE SCALE GENOMIC DNA]</scope>
    <source>
        <strain evidence="5 6">Swamp67</strain>
    </source>
</reference>
<dbReference type="PANTHER" id="PTHR30483">
    <property type="entry name" value="LEUCINE-SPECIFIC-BINDING PROTEIN"/>
    <property type="match status" value="1"/>
</dbReference>
<dbReference type="Pfam" id="PF13458">
    <property type="entry name" value="Peripla_BP_6"/>
    <property type="match status" value="1"/>
</dbReference>
<dbReference type="EMBL" id="CP053073">
    <property type="protein sequence ID" value="QJR13362.1"/>
    <property type="molecule type" value="Genomic_DNA"/>
</dbReference>
<protein>
    <submittedName>
        <fullName evidence="5">Leucine-, isoleucine-, valine-, threonine-, and alanine-binding protein</fullName>
    </submittedName>
</protein>
<dbReference type="SUPFAM" id="SSF53822">
    <property type="entry name" value="Periplasmic binding protein-like I"/>
    <property type="match status" value="1"/>
</dbReference>
<dbReference type="Proteomes" id="UP000503096">
    <property type="component" value="Chromosome"/>
</dbReference>
<evidence type="ECO:0000313" key="6">
    <source>
        <dbReference type="Proteomes" id="UP000503096"/>
    </source>
</evidence>
<dbReference type="InParanoid" id="A0A6M4H201"/>
<feature type="signal peptide" evidence="3">
    <location>
        <begin position="1"/>
        <end position="23"/>
    </location>
</feature>
<dbReference type="KEGG" id="upl:DSM104440_00145"/>
<dbReference type="InterPro" id="IPR028081">
    <property type="entry name" value="Leu-bd"/>
</dbReference>
<dbReference type="RefSeq" id="WP_212758157.1">
    <property type="nucleotide sequence ID" value="NZ_CP053073.1"/>
</dbReference>
<evidence type="ECO:0000256" key="3">
    <source>
        <dbReference type="SAM" id="SignalP"/>
    </source>
</evidence>
<name>A0A6M4H201_9PROT</name>
<sequence>MKTRLLTAALLAAGSLASPFAAAQVRVAYIDPLSGFMGATGERGLKELEFAAELINAKGGVLGQKIEILPMDNKLSAQESLILLKSAIDKGARYIAQGNGSSVAAALIDAVNKHNERNPGKEVVFLNYAAVDPEFTNDKCSFWHFRFDANSDMKLEALTTYMKGQSKIKKVYLFNQDYSFGHQVAKSARAMLNAKRPDVQIVGDELHPLARVKDFAPYIAKIIASGADSVVTGNWGSDLALLVKAAKDAGLKADFYTFYAGVIGTPPALGDAGVERVKVVSIWNANAASPAAQAMFDAYKKKHNALDDPYSQSARYSIEMLAKAMTAAKSTEPVKVARALENLKHEGPWGEVTMRDSDHQLIQPIFVGTFVKADPPGKYKYTADGVTGFAFREEAKFPAAATAPATTCKMRRP</sequence>
<dbReference type="Gene3D" id="3.40.50.2300">
    <property type="match status" value="2"/>
</dbReference>
<keyword evidence="6" id="KW-1185">Reference proteome</keyword>
<keyword evidence="2 3" id="KW-0732">Signal</keyword>
<evidence type="ECO:0000313" key="5">
    <source>
        <dbReference type="EMBL" id="QJR13362.1"/>
    </source>
</evidence>
<feature type="domain" description="Leucine-binding protein" evidence="4">
    <location>
        <begin position="24"/>
        <end position="371"/>
    </location>
</feature>
<comment type="similarity">
    <text evidence="1">Belongs to the leucine-binding protein family.</text>
</comment>
<feature type="chain" id="PRO_5027007065" evidence="3">
    <location>
        <begin position="24"/>
        <end position="413"/>
    </location>
</feature>
<dbReference type="CDD" id="cd06329">
    <property type="entry name" value="PBP1_SBP-like"/>
    <property type="match status" value="1"/>
</dbReference>
<dbReference type="InterPro" id="IPR028082">
    <property type="entry name" value="Peripla_BP_I"/>
</dbReference>